<dbReference type="InterPro" id="IPR006311">
    <property type="entry name" value="TAT_signal"/>
</dbReference>
<feature type="chain" id="PRO_5032286900" evidence="1">
    <location>
        <begin position="28"/>
        <end position="374"/>
    </location>
</feature>
<dbReference type="PANTHER" id="PTHR43737:SF1">
    <property type="entry name" value="DUF1501 DOMAIN-CONTAINING PROTEIN"/>
    <property type="match status" value="1"/>
</dbReference>
<dbReference type="AlphaFoldDB" id="A0A848QMM8"/>
<proteinExistence type="predicted"/>
<evidence type="ECO:0000313" key="3">
    <source>
        <dbReference type="Proteomes" id="UP000561181"/>
    </source>
</evidence>
<dbReference type="InterPro" id="IPR010869">
    <property type="entry name" value="DUF1501"/>
</dbReference>
<dbReference type="EMBL" id="JABCRE010000003">
    <property type="protein sequence ID" value="NMW32000.1"/>
    <property type="molecule type" value="Genomic_DNA"/>
</dbReference>
<evidence type="ECO:0000313" key="2">
    <source>
        <dbReference type="EMBL" id="NMW32000.1"/>
    </source>
</evidence>
<dbReference type="Pfam" id="PF07394">
    <property type="entry name" value="DUF1501"/>
    <property type="match status" value="1"/>
</dbReference>
<evidence type="ECO:0000256" key="1">
    <source>
        <dbReference type="SAM" id="SignalP"/>
    </source>
</evidence>
<keyword evidence="3" id="KW-1185">Reference proteome</keyword>
<gene>
    <name evidence="2" type="ORF">HKD42_08000</name>
</gene>
<protein>
    <submittedName>
        <fullName evidence="2">DUF1501 domain-containing protein</fullName>
    </submittedName>
</protein>
<reference evidence="2 3" key="1">
    <citation type="submission" date="2020-04" db="EMBL/GenBank/DDBJ databases">
        <authorList>
            <person name="Liu A."/>
        </authorList>
    </citation>
    <scope>NUCLEOTIDE SEQUENCE [LARGE SCALE GENOMIC DNA]</scope>
    <source>
        <strain evidence="2 3">RZ02</strain>
    </source>
</reference>
<feature type="signal peptide" evidence="1">
    <location>
        <begin position="1"/>
        <end position="27"/>
    </location>
</feature>
<organism evidence="2 3">
    <name type="scientific">Pontixanthobacter rizhaonensis</name>
    <dbReference type="NCBI Taxonomy" id="2730337"/>
    <lineage>
        <taxon>Bacteria</taxon>
        <taxon>Pseudomonadati</taxon>
        <taxon>Pseudomonadota</taxon>
        <taxon>Alphaproteobacteria</taxon>
        <taxon>Sphingomonadales</taxon>
        <taxon>Erythrobacteraceae</taxon>
        <taxon>Pontixanthobacter</taxon>
    </lineage>
</organism>
<sequence>MILNRRTLLGVSAATLGAAALPKVSFAASGSGKKRLVFVLQRGAADGLGIVAPVGDPDYARLRGALAEDYAEAPRISGLFALHPSLTKSAEMFAKGEMMAVHAVASYYRDRSHFDGQNVLESGGTRPYERKDGWLNRLVGLIPATDASGIAISQTIPLALQGPNKSSSYAPSRLPDAADDYMKRIGNLYMNDPKLHMLWEESIATRQLAEGMDGSANMRQAADVAALTSRMLSAEDGARIAMIETSGWDTHFGQRQRLGRELSRLDTLIASLKDGLGPLWNDTMVIVATEFGRTAAINGTNGTDHGTASAALLYGGSLSGGTVLGDWPGLRQGDLYQNRDLKPTASLENVIASSVASHFALDPEITRRTLYPSQ</sequence>
<dbReference type="PROSITE" id="PS51318">
    <property type="entry name" value="TAT"/>
    <property type="match status" value="1"/>
</dbReference>
<dbReference type="PANTHER" id="PTHR43737">
    <property type="entry name" value="BLL7424 PROTEIN"/>
    <property type="match status" value="1"/>
</dbReference>
<dbReference type="RefSeq" id="WP_170012285.1">
    <property type="nucleotide sequence ID" value="NZ_JABCRE010000003.1"/>
</dbReference>
<dbReference type="Proteomes" id="UP000561181">
    <property type="component" value="Unassembled WGS sequence"/>
</dbReference>
<accession>A0A848QMM8</accession>
<name>A0A848QMM8_9SPHN</name>
<keyword evidence="1" id="KW-0732">Signal</keyword>
<comment type="caution">
    <text evidence="2">The sequence shown here is derived from an EMBL/GenBank/DDBJ whole genome shotgun (WGS) entry which is preliminary data.</text>
</comment>